<sequence length="193" mass="22151">MLVNKVTKDTLDKILALQIVVAWAGEGVCDPKRLDWWRTDLIDENGGGDLLQRLFPKTHQWASLQAVRQAAIQQDRRKRLDMAKPDAVRTLFFWGFSVDEQLTERLAFHKQSGAKPLDVLPFLLDIYQPFSQADFEEAISIPQQKVDFKVVPSGREIFGEMLKALDECAKKLAFALLPIVESYPMPFYRVEEQ</sequence>
<dbReference type="Pfam" id="PF26412">
    <property type="entry name" value="BrxE"/>
    <property type="match status" value="1"/>
</dbReference>
<dbReference type="NCBIfam" id="NF033447">
    <property type="entry name" value="BrxE_fam"/>
    <property type="match status" value="1"/>
</dbReference>
<gene>
    <name evidence="1" type="ORF">NIES21_57530</name>
</gene>
<evidence type="ECO:0008006" key="3">
    <source>
        <dbReference type="Google" id="ProtNLM"/>
    </source>
</evidence>
<dbReference type="OrthoDB" id="516356at2"/>
<reference evidence="1 2" key="1">
    <citation type="submission" date="2017-06" db="EMBL/GenBank/DDBJ databases">
        <title>Genome sequencing of cyanobaciteial culture collection at National Institute for Environmental Studies (NIES).</title>
        <authorList>
            <person name="Hirose Y."/>
            <person name="Shimura Y."/>
            <person name="Fujisawa T."/>
            <person name="Nakamura Y."/>
            <person name="Kawachi M."/>
        </authorList>
    </citation>
    <scope>NUCLEOTIDE SEQUENCE [LARGE SCALE GENOMIC DNA]</scope>
    <source>
        <strain evidence="1 2">NIES-21</strain>
        <plasmid evidence="2">Plasmid1 dna</plasmid>
    </source>
</reference>
<dbReference type="Proteomes" id="UP000218287">
    <property type="component" value="Plasmid Plasmid1 dna"/>
</dbReference>
<organism evidence="1 2">
    <name type="scientific">Anabaenopsis circularis NIES-21</name>
    <dbReference type="NCBI Taxonomy" id="1085406"/>
    <lineage>
        <taxon>Bacteria</taxon>
        <taxon>Bacillati</taxon>
        <taxon>Cyanobacteriota</taxon>
        <taxon>Cyanophyceae</taxon>
        <taxon>Nostocales</taxon>
        <taxon>Nodulariaceae</taxon>
        <taxon>Anabaenopsis</taxon>
    </lineage>
</organism>
<accession>A0A1Z4GQX2</accession>
<keyword evidence="1" id="KW-0614">Plasmid</keyword>
<dbReference type="InterPro" id="IPR058690">
    <property type="entry name" value="BrxE"/>
</dbReference>
<geneLocation type="plasmid" evidence="2">
    <name>Plasmid1 dna</name>
</geneLocation>
<dbReference type="AlphaFoldDB" id="A0A1Z4GQX2"/>
<proteinExistence type="predicted"/>
<dbReference type="NCBIfam" id="NF033448">
    <property type="entry name" value="BREX_6_BrxE"/>
    <property type="match status" value="1"/>
</dbReference>
<keyword evidence="2" id="KW-1185">Reference proteome</keyword>
<evidence type="ECO:0000313" key="1">
    <source>
        <dbReference type="EMBL" id="BAY19883.1"/>
    </source>
</evidence>
<name>A0A1Z4GQX2_9CYAN</name>
<protein>
    <recommendedName>
        <fullName evidence="3">BREX-6 system BrxE protein</fullName>
    </recommendedName>
</protein>
<dbReference type="EMBL" id="AP018175">
    <property type="protein sequence ID" value="BAY19883.1"/>
    <property type="molecule type" value="Genomic_DNA"/>
</dbReference>
<evidence type="ECO:0000313" key="2">
    <source>
        <dbReference type="Proteomes" id="UP000218287"/>
    </source>
</evidence>